<keyword evidence="2" id="KW-1185">Reference proteome</keyword>
<dbReference type="InterPro" id="IPR036412">
    <property type="entry name" value="HAD-like_sf"/>
</dbReference>
<protein>
    <submittedName>
        <fullName evidence="1">HAD family hydrolase</fullName>
    </submittedName>
</protein>
<sequence>MPTAVIFDVDGTLIDSVPQHARAWQDAFRDFGHDIPFEDLRRQIGKGGDLLLPVFLSEAENAQKGEALEEHRSKILKERYLPTIQGLPQVRALVERLLADGKQLALASSAKGDELQTYKKIADIEDLIGIETSSDDAEESKPNPDIFQAALKRIDGVAAEGAIVVGDTPYDAEAASKAGIRTIGLLSGGWTAEELMQAGCIATYRDPADLLAQYDTSPLAGSRT</sequence>
<dbReference type="InterPro" id="IPR050155">
    <property type="entry name" value="HAD-like_hydrolase_sf"/>
</dbReference>
<dbReference type="AlphaFoldDB" id="A0A6L3T1U4"/>
<dbReference type="GO" id="GO:0006281">
    <property type="term" value="P:DNA repair"/>
    <property type="evidence" value="ECO:0007669"/>
    <property type="project" value="TreeGrafter"/>
</dbReference>
<accession>A0A6L3T1U4</accession>
<dbReference type="PANTHER" id="PTHR43434:SF16">
    <property type="entry name" value="BLL8046 PROTEIN"/>
    <property type="match status" value="1"/>
</dbReference>
<dbReference type="SFLD" id="SFLDG01129">
    <property type="entry name" value="C1.5:_HAD__Beta-PGM__Phosphata"/>
    <property type="match status" value="1"/>
</dbReference>
<dbReference type="Pfam" id="PF13419">
    <property type="entry name" value="HAD_2"/>
    <property type="match status" value="1"/>
</dbReference>
<dbReference type="InterPro" id="IPR023214">
    <property type="entry name" value="HAD_sf"/>
</dbReference>
<evidence type="ECO:0000313" key="1">
    <source>
        <dbReference type="EMBL" id="KAB1080628.1"/>
    </source>
</evidence>
<dbReference type="InterPro" id="IPR023198">
    <property type="entry name" value="PGP-like_dom2"/>
</dbReference>
<dbReference type="RefSeq" id="WP_150997974.1">
    <property type="nucleotide sequence ID" value="NZ_BPQY01000014.1"/>
</dbReference>
<dbReference type="SFLD" id="SFLDG01135">
    <property type="entry name" value="C1.5.6:_HAD__Beta-PGM__Phospha"/>
    <property type="match status" value="1"/>
</dbReference>
<evidence type="ECO:0000313" key="2">
    <source>
        <dbReference type="Proteomes" id="UP000474159"/>
    </source>
</evidence>
<dbReference type="SUPFAM" id="SSF56784">
    <property type="entry name" value="HAD-like"/>
    <property type="match status" value="1"/>
</dbReference>
<gene>
    <name evidence="1" type="ORF">F6X53_05460</name>
</gene>
<name>A0A6L3T1U4_9HYPH</name>
<dbReference type="InterPro" id="IPR006439">
    <property type="entry name" value="HAD-SF_hydro_IA"/>
</dbReference>
<dbReference type="Gene3D" id="1.10.150.240">
    <property type="entry name" value="Putative phosphatase, domain 2"/>
    <property type="match status" value="1"/>
</dbReference>
<keyword evidence="1" id="KW-0378">Hydrolase</keyword>
<reference evidence="1 2" key="1">
    <citation type="submission" date="2019-09" db="EMBL/GenBank/DDBJ databases">
        <title>YIM 48816 draft genome.</title>
        <authorList>
            <person name="Jiang L."/>
        </authorList>
    </citation>
    <scope>NUCLEOTIDE SEQUENCE [LARGE SCALE GENOMIC DNA]</scope>
    <source>
        <strain evidence="1 2">YIM 48816</strain>
    </source>
</reference>
<dbReference type="EMBL" id="VZZK01000004">
    <property type="protein sequence ID" value="KAB1080628.1"/>
    <property type="molecule type" value="Genomic_DNA"/>
</dbReference>
<comment type="caution">
    <text evidence="1">The sequence shown here is derived from an EMBL/GenBank/DDBJ whole genome shotgun (WGS) entry which is preliminary data.</text>
</comment>
<organism evidence="1 2">
    <name type="scientific">Methylobacterium soli</name>
    <dbReference type="NCBI Taxonomy" id="553447"/>
    <lineage>
        <taxon>Bacteria</taxon>
        <taxon>Pseudomonadati</taxon>
        <taxon>Pseudomonadota</taxon>
        <taxon>Alphaproteobacteria</taxon>
        <taxon>Hyphomicrobiales</taxon>
        <taxon>Methylobacteriaceae</taxon>
        <taxon>Methylobacterium</taxon>
    </lineage>
</organism>
<dbReference type="InterPro" id="IPR041492">
    <property type="entry name" value="HAD_2"/>
</dbReference>
<dbReference type="GO" id="GO:0005829">
    <property type="term" value="C:cytosol"/>
    <property type="evidence" value="ECO:0007669"/>
    <property type="project" value="TreeGrafter"/>
</dbReference>
<dbReference type="OrthoDB" id="9793014at2"/>
<dbReference type="NCBIfam" id="TIGR01549">
    <property type="entry name" value="HAD-SF-IA-v1"/>
    <property type="match status" value="1"/>
</dbReference>
<dbReference type="PANTHER" id="PTHR43434">
    <property type="entry name" value="PHOSPHOGLYCOLATE PHOSPHATASE"/>
    <property type="match status" value="1"/>
</dbReference>
<dbReference type="SFLD" id="SFLDS00003">
    <property type="entry name" value="Haloacid_Dehalogenase"/>
    <property type="match status" value="1"/>
</dbReference>
<dbReference type="Proteomes" id="UP000474159">
    <property type="component" value="Unassembled WGS sequence"/>
</dbReference>
<dbReference type="Gene3D" id="3.40.50.1000">
    <property type="entry name" value="HAD superfamily/HAD-like"/>
    <property type="match status" value="1"/>
</dbReference>
<dbReference type="GO" id="GO:0008967">
    <property type="term" value="F:phosphoglycolate phosphatase activity"/>
    <property type="evidence" value="ECO:0007669"/>
    <property type="project" value="TreeGrafter"/>
</dbReference>
<proteinExistence type="predicted"/>